<protein>
    <submittedName>
        <fullName evidence="1">Uncharacterized protein</fullName>
    </submittedName>
</protein>
<comment type="caution">
    <text evidence="1">The sequence shown here is derived from an EMBL/GenBank/DDBJ whole genome shotgun (WGS) entry which is preliminary data.</text>
</comment>
<dbReference type="Proteomes" id="UP000239415">
    <property type="component" value="Unassembled WGS sequence"/>
</dbReference>
<gene>
    <name evidence="1" type="ORF">CLV67_116228</name>
</gene>
<dbReference type="OrthoDB" id="3288608at2"/>
<proteinExistence type="predicted"/>
<name>A0A2T0K3M1_9ACTN</name>
<dbReference type="AlphaFoldDB" id="A0A2T0K3M1"/>
<organism evidence="1 2">
    <name type="scientific">Actinoplanes italicus</name>
    <dbReference type="NCBI Taxonomy" id="113567"/>
    <lineage>
        <taxon>Bacteria</taxon>
        <taxon>Bacillati</taxon>
        <taxon>Actinomycetota</taxon>
        <taxon>Actinomycetes</taxon>
        <taxon>Micromonosporales</taxon>
        <taxon>Micromonosporaceae</taxon>
        <taxon>Actinoplanes</taxon>
    </lineage>
</organism>
<sequence>MTEWSRRYSGWESDFRGAGDRLSARSETLLELVGRSVAAGWTVWDHRRERSLLIGPLVLVLSDGSQVEIAWDGWNDLSLTRDTVDLTTPAQVLGGAWTWRPSEPQPVAVIAGRTITGFAAVETPYFDGGEDLSELPLERAKGWLADGLWIEFGDIGLHVYNSADDNGYSSSPYLKVHEGATRVTRLG</sequence>
<accession>A0A2T0K3M1</accession>
<keyword evidence="2" id="KW-1185">Reference proteome</keyword>
<dbReference type="EMBL" id="PVMZ01000016">
    <property type="protein sequence ID" value="PRX17452.1"/>
    <property type="molecule type" value="Genomic_DNA"/>
</dbReference>
<evidence type="ECO:0000313" key="2">
    <source>
        <dbReference type="Proteomes" id="UP000239415"/>
    </source>
</evidence>
<reference evidence="1 2" key="1">
    <citation type="submission" date="2018-03" db="EMBL/GenBank/DDBJ databases">
        <title>Genomic Encyclopedia of Archaeal and Bacterial Type Strains, Phase II (KMG-II): from individual species to whole genera.</title>
        <authorList>
            <person name="Goeker M."/>
        </authorList>
    </citation>
    <scope>NUCLEOTIDE SEQUENCE [LARGE SCALE GENOMIC DNA]</scope>
    <source>
        <strain evidence="1 2">DSM 43146</strain>
    </source>
</reference>
<evidence type="ECO:0000313" key="1">
    <source>
        <dbReference type="EMBL" id="PRX17452.1"/>
    </source>
</evidence>
<dbReference type="RefSeq" id="WP_106325658.1">
    <property type="nucleotide sequence ID" value="NZ_BOMO01000048.1"/>
</dbReference>